<evidence type="ECO:0000313" key="8">
    <source>
        <dbReference type="EMBL" id="KAJ1970013.1"/>
    </source>
</evidence>
<keyword evidence="5" id="KW-0539">Nucleus</keyword>
<dbReference type="GO" id="GO:0043565">
    <property type="term" value="F:sequence-specific DNA binding"/>
    <property type="evidence" value="ECO:0007669"/>
    <property type="project" value="InterPro"/>
</dbReference>
<dbReference type="OrthoDB" id="10258327at2759"/>
<proteinExistence type="inferred from homology"/>
<feature type="compositionally biased region" description="Basic residues" evidence="6">
    <location>
        <begin position="244"/>
        <end position="254"/>
    </location>
</feature>
<name>A0A9W8B0I0_9FUNG</name>
<evidence type="ECO:0000313" key="9">
    <source>
        <dbReference type="Proteomes" id="UP001150925"/>
    </source>
</evidence>
<reference evidence="8" key="1">
    <citation type="submission" date="2022-07" db="EMBL/GenBank/DDBJ databases">
        <title>Phylogenomic reconstructions and comparative analyses of Kickxellomycotina fungi.</title>
        <authorList>
            <person name="Reynolds N.K."/>
            <person name="Stajich J.E."/>
            <person name="Barry K."/>
            <person name="Grigoriev I.V."/>
            <person name="Crous P."/>
            <person name="Smith M.E."/>
        </authorList>
    </citation>
    <scope>NUCLEOTIDE SEQUENCE</scope>
    <source>
        <strain evidence="8">RSA 1196</strain>
    </source>
</reference>
<dbReference type="InterPro" id="IPR000679">
    <property type="entry name" value="Znf_GATA"/>
</dbReference>
<evidence type="ECO:0000256" key="3">
    <source>
        <dbReference type="ARBA" id="ARBA00023015"/>
    </source>
</evidence>
<feature type="compositionally biased region" description="Polar residues" evidence="6">
    <location>
        <begin position="15"/>
        <end position="24"/>
    </location>
</feature>
<dbReference type="AlphaFoldDB" id="A0A9W8B0I0"/>
<evidence type="ECO:0000256" key="2">
    <source>
        <dbReference type="ARBA" id="ARBA00010239"/>
    </source>
</evidence>
<evidence type="ECO:0000256" key="4">
    <source>
        <dbReference type="ARBA" id="ARBA00023163"/>
    </source>
</evidence>
<sequence>MNSSPGSALLPQPGASGSSGVNTPTRLASLQHLRMGQPANMSPAALLSNVKVPSSYEAFFGNQSSTPTRGAFPAGSTAMRGTPMSVGSGAMAGNSPWAAIRPFPANTLAATPSAGVGGGSGGSLAQRLAAAMGSPSQGMATNMATPLAMGGGVGGPFMPSNPPSGQAMGSSQAQGPQPHMGMAFPGQRHPSMVRPPPSHAGRIESNVGQPTGPKPNTFTTYAARLKDGSTAMVIPQDWVPTRGKSTRRSGRRFRHDSSSEDESDFSDQGSHAGKSETRTNIMLGQPPTMIDGQVISRVMKSTNHLYLDDISLWNMAEKPEHLVPIRIDLDLESTKLHDTFLWNVNEAFMTPEKFAQLLCMDLDIAQTPHAESISQSIRAQLDEYATFLELQSTRHMDITQMNRSELEEQHAEFRVEYYSEPIRVPITLELHVGKHLLRDKFEWDLTTTLDDENLQNMPEIFARSLCAELGLGGEFVTLVTHSIREQLLRHQRERLDHEIETGTLASRRHANKSQTKGTTSMAIDDEWEVSDIPSEQVSEGITTFRNWSEGDAWVPVIETLSQEEIEKILMDKERSIRRLRRETSRLLQSARQRRSSPHPSRLGSGANTSGVATPNPGYTPLANRMSSGGGELSTVLATRSGNGPIHSPARSPSGQRSSRLDEEEKAFWRCTHCNCDGYRTTVVRKGPQGTRTLCNACGLAFTARGHLPEHRKNMYSRVSDD</sequence>
<dbReference type="EMBL" id="JANBPY010000009">
    <property type="protein sequence ID" value="KAJ1970013.1"/>
    <property type="molecule type" value="Genomic_DNA"/>
</dbReference>
<feature type="compositionally biased region" description="Polar residues" evidence="6">
    <location>
        <begin position="163"/>
        <end position="175"/>
    </location>
</feature>
<dbReference type="Pfam" id="PF00320">
    <property type="entry name" value="GATA"/>
    <property type="match status" value="1"/>
</dbReference>
<dbReference type="Proteomes" id="UP001150925">
    <property type="component" value="Unassembled WGS sequence"/>
</dbReference>
<gene>
    <name evidence="8" type="primary">SFH1</name>
    <name evidence="8" type="ORF">IWQ62_000251</name>
</gene>
<accession>A0A9W8B0I0</accession>
<dbReference type="SUPFAM" id="SSF57716">
    <property type="entry name" value="Glucocorticoid receptor-like (DNA-binding domain)"/>
    <property type="match status" value="1"/>
</dbReference>
<feature type="compositionally biased region" description="Polar residues" evidence="6">
    <location>
        <begin position="512"/>
        <end position="521"/>
    </location>
</feature>
<dbReference type="GO" id="GO:0000228">
    <property type="term" value="C:nuclear chromosome"/>
    <property type="evidence" value="ECO:0007669"/>
    <property type="project" value="InterPro"/>
</dbReference>
<keyword evidence="4" id="KW-0804">Transcription</keyword>
<keyword evidence="3" id="KW-0805">Transcription regulation</keyword>
<dbReference type="InterPro" id="IPR006939">
    <property type="entry name" value="SNF5"/>
</dbReference>
<evidence type="ECO:0000259" key="7">
    <source>
        <dbReference type="SMART" id="SM00401"/>
    </source>
</evidence>
<dbReference type="Pfam" id="PF04855">
    <property type="entry name" value="SNF5"/>
    <property type="match status" value="1"/>
</dbReference>
<dbReference type="GO" id="GO:0006338">
    <property type="term" value="P:chromatin remodeling"/>
    <property type="evidence" value="ECO:0007669"/>
    <property type="project" value="InterPro"/>
</dbReference>
<protein>
    <submittedName>
        <fullName evidence="8">Chromatin structure remodeling complex protein sfh1</fullName>
    </submittedName>
</protein>
<dbReference type="Gene3D" id="3.30.50.10">
    <property type="entry name" value="Erythroid Transcription Factor GATA-1, subunit A"/>
    <property type="match status" value="1"/>
</dbReference>
<dbReference type="CDD" id="cd00202">
    <property type="entry name" value="ZnF_GATA"/>
    <property type="match status" value="1"/>
</dbReference>
<comment type="similarity">
    <text evidence="2">Belongs to the SNF5 family.</text>
</comment>
<dbReference type="PANTHER" id="PTHR10019">
    <property type="entry name" value="SNF5"/>
    <property type="match status" value="1"/>
</dbReference>
<evidence type="ECO:0000256" key="6">
    <source>
        <dbReference type="SAM" id="MobiDB-lite"/>
    </source>
</evidence>
<feature type="compositionally biased region" description="Polar residues" evidence="6">
    <location>
        <begin position="206"/>
        <end position="219"/>
    </location>
</feature>
<feature type="domain" description="GATA-type" evidence="7">
    <location>
        <begin position="664"/>
        <end position="719"/>
    </location>
</feature>
<feature type="region of interest" description="Disordered" evidence="6">
    <location>
        <begin position="500"/>
        <end position="525"/>
    </location>
</feature>
<organism evidence="8 9">
    <name type="scientific">Dispira parvispora</name>
    <dbReference type="NCBI Taxonomy" id="1520584"/>
    <lineage>
        <taxon>Eukaryota</taxon>
        <taxon>Fungi</taxon>
        <taxon>Fungi incertae sedis</taxon>
        <taxon>Zoopagomycota</taxon>
        <taxon>Kickxellomycotina</taxon>
        <taxon>Dimargaritomycetes</taxon>
        <taxon>Dimargaritales</taxon>
        <taxon>Dimargaritaceae</taxon>
        <taxon>Dispira</taxon>
    </lineage>
</organism>
<evidence type="ECO:0000256" key="5">
    <source>
        <dbReference type="ARBA" id="ARBA00023242"/>
    </source>
</evidence>
<dbReference type="GO" id="GO:0008270">
    <property type="term" value="F:zinc ion binding"/>
    <property type="evidence" value="ECO:0007669"/>
    <property type="project" value="InterPro"/>
</dbReference>
<feature type="region of interest" description="Disordered" evidence="6">
    <location>
        <begin position="155"/>
        <end position="219"/>
    </location>
</feature>
<comment type="subcellular location">
    <subcellularLocation>
        <location evidence="1">Nucleus</location>
    </subcellularLocation>
</comment>
<dbReference type="SMART" id="SM00401">
    <property type="entry name" value="ZnF_GATA"/>
    <property type="match status" value="1"/>
</dbReference>
<evidence type="ECO:0000256" key="1">
    <source>
        <dbReference type="ARBA" id="ARBA00004123"/>
    </source>
</evidence>
<feature type="region of interest" description="Disordered" evidence="6">
    <location>
        <begin position="585"/>
        <end position="660"/>
    </location>
</feature>
<feature type="region of interest" description="Disordered" evidence="6">
    <location>
        <begin position="1"/>
        <end position="24"/>
    </location>
</feature>
<dbReference type="GO" id="GO:0006355">
    <property type="term" value="P:regulation of DNA-templated transcription"/>
    <property type="evidence" value="ECO:0007669"/>
    <property type="project" value="InterPro"/>
</dbReference>
<feature type="region of interest" description="Disordered" evidence="6">
    <location>
        <begin position="232"/>
        <end position="286"/>
    </location>
</feature>
<comment type="caution">
    <text evidence="8">The sequence shown here is derived from an EMBL/GenBank/DDBJ whole genome shotgun (WGS) entry which is preliminary data.</text>
</comment>
<keyword evidence="9" id="KW-1185">Reference proteome</keyword>
<dbReference type="InterPro" id="IPR013088">
    <property type="entry name" value="Znf_NHR/GATA"/>
</dbReference>